<keyword evidence="3 7" id="KW-0067">ATP-binding</keyword>
<evidence type="ECO:0000256" key="4">
    <source>
        <dbReference type="ARBA" id="ARBA00022967"/>
    </source>
</evidence>
<keyword evidence="4" id="KW-1278">Translocase</keyword>
<keyword evidence="8" id="KW-1185">Reference proteome</keyword>
<dbReference type="EMBL" id="BAABGQ010000006">
    <property type="protein sequence ID" value="GAA4502636.1"/>
    <property type="molecule type" value="Genomic_DNA"/>
</dbReference>
<dbReference type="InterPro" id="IPR003439">
    <property type="entry name" value="ABC_transporter-like_ATP-bd"/>
</dbReference>
<keyword evidence="2" id="KW-0547">Nucleotide-binding</keyword>
<dbReference type="GO" id="GO:0005524">
    <property type="term" value="F:ATP binding"/>
    <property type="evidence" value="ECO:0007669"/>
    <property type="project" value="UniProtKB-KW"/>
</dbReference>
<reference evidence="8" key="1">
    <citation type="journal article" date="2019" name="Int. J. Syst. Evol. Microbiol.">
        <title>The Global Catalogue of Microorganisms (GCM) 10K type strain sequencing project: providing services to taxonomists for standard genome sequencing and annotation.</title>
        <authorList>
            <consortium name="The Broad Institute Genomics Platform"/>
            <consortium name="The Broad Institute Genome Sequencing Center for Infectious Disease"/>
            <person name="Wu L."/>
            <person name="Ma J."/>
        </authorList>
    </citation>
    <scope>NUCLEOTIDE SEQUENCE [LARGE SCALE GENOMIC DNA]</scope>
    <source>
        <strain evidence="8">JCM 17841</strain>
    </source>
</reference>
<dbReference type="PANTHER" id="PTHR42794:SF1">
    <property type="entry name" value="HEMIN IMPORT ATP-BINDING PROTEIN HMUV"/>
    <property type="match status" value="1"/>
</dbReference>
<protein>
    <submittedName>
        <fullName evidence="7">Fe3+-hydroxamate ABC transporter ATP-binding protein FhuC</fullName>
    </submittedName>
</protein>
<proteinExistence type="predicted"/>
<dbReference type="PANTHER" id="PTHR42794">
    <property type="entry name" value="HEMIN IMPORT ATP-BINDING PROTEIN HMUV"/>
    <property type="match status" value="1"/>
</dbReference>
<evidence type="ECO:0000313" key="8">
    <source>
        <dbReference type="Proteomes" id="UP001501243"/>
    </source>
</evidence>
<comment type="caution">
    <text evidence="7">The sequence shown here is derived from an EMBL/GenBank/DDBJ whole genome shotgun (WGS) entry which is preliminary data.</text>
</comment>
<evidence type="ECO:0000259" key="6">
    <source>
        <dbReference type="PROSITE" id="PS50893"/>
    </source>
</evidence>
<evidence type="ECO:0000256" key="1">
    <source>
        <dbReference type="ARBA" id="ARBA00022448"/>
    </source>
</evidence>
<dbReference type="PROSITE" id="PS50893">
    <property type="entry name" value="ABC_TRANSPORTER_2"/>
    <property type="match status" value="1"/>
</dbReference>
<dbReference type="Proteomes" id="UP001501243">
    <property type="component" value="Unassembled WGS sequence"/>
</dbReference>
<accession>A0ABP8QG00</accession>
<evidence type="ECO:0000313" key="7">
    <source>
        <dbReference type="EMBL" id="GAA4502636.1"/>
    </source>
</evidence>
<feature type="domain" description="ABC transporter" evidence="6">
    <location>
        <begin position="8"/>
        <end position="245"/>
    </location>
</feature>
<dbReference type="SUPFAM" id="SSF52540">
    <property type="entry name" value="P-loop containing nucleoside triphosphate hydrolases"/>
    <property type="match status" value="1"/>
</dbReference>
<dbReference type="InterPro" id="IPR017871">
    <property type="entry name" value="ABC_transporter-like_CS"/>
</dbReference>
<gene>
    <name evidence="7" type="primary">fhuC</name>
    <name evidence="7" type="ORF">GCM10023172_26240</name>
</gene>
<dbReference type="PROSITE" id="PS00211">
    <property type="entry name" value="ABC_TRANSPORTER_1"/>
    <property type="match status" value="1"/>
</dbReference>
<sequence>MPSTHCSLVIENLIAGYPNRVLLRDFSLLLPSAPTFVAVLGHNGAGKTTLFRVLTGQLPYQGSVRLGGPEELRTLRGPALARRLGYLPQRGALDFGLAVRELVVMGRYRHHGLLSTYGAADYALADVALAAVGASHLASQDFRQLSGGEQQLVWLAQLSLQEAPLYLLDEPTQQLDVYHRRRVFALLSNWVTAEGHTILCSTHDLDSLADMPGFLLNLSRAQPHLVAISAEAVRAEREFLEQPAARTS</sequence>
<keyword evidence="1" id="KW-0813">Transport</keyword>
<comment type="function">
    <text evidence="5">Part of the ABC transporter complex HmuTUV involved in hemin import. Responsible for energy coupling to the transport system.</text>
</comment>
<dbReference type="SMART" id="SM00382">
    <property type="entry name" value="AAA"/>
    <property type="match status" value="1"/>
</dbReference>
<evidence type="ECO:0000256" key="2">
    <source>
        <dbReference type="ARBA" id="ARBA00022741"/>
    </source>
</evidence>
<name>A0ABP8QG00_9BACT</name>
<dbReference type="Pfam" id="PF00005">
    <property type="entry name" value="ABC_tran"/>
    <property type="match status" value="1"/>
</dbReference>
<dbReference type="InterPro" id="IPR003593">
    <property type="entry name" value="AAA+_ATPase"/>
</dbReference>
<dbReference type="InterPro" id="IPR027417">
    <property type="entry name" value="P-loop_NTPase"/>
</dbReference>
<organism evidence="7 8">
    <name type="scientific">Hymenobacter ginsengisoli</name>
    <dbReference type="NCBI Taxonomy" id="1051626"/>
    <lineage>
        <taxon>Bacteria</taxon>
        <taxon>Pseudomonadati</taxon>
        <taxon>Bacteroidota</taxon>
        <taxon>Cytophagia</taxon>
        <taxon>Cytophagales</taxon>
        <taxon>Hymenobacteraceae</taxon>
        <taxon>Hymenobacter</taxon>
    </lineage>
</organism>
<evidence type="ECO:0000256" key="5">
    <source>
        <dbReference type="ARBA" id="ARBA00037066"/>
    </source>
</evidence>
<evidence type="ECO:0000256" key="3">
    <source>
        <dbReference type="ARBA" id="ARBA00022840"/>
    </source>
</evidence>
<dbReference type="Gene3D" id="3.40.50.300">
    <property type="entry name" value="P-loop containing nucleotide triphosphate hydrolases"/>
    <property type="match status" value="1"/>
</dbReference>